<dbReference type="EMBL" id="CP030239">
    <property type="protein sequence ID" value="AWX94058.1"/>
    <property type="molecule type" value="Genomic_DNA"/>
</dbReference>
<evidence type="ECO:0000256" key="1">
    <source>
        <dbReference type="SAM" id="MobiDB-lite"/>
    </source>
</evidence>
<gene>
    <name evidence="3" type="ORF">DPM13_16925</name>
</gene>
<accession>A0ABN5ME09</accession>
<evidence type="ECO:0000256" key="2">
    <source>
        <dbReference type="SAM" id="Phobius"/>
    </source>
</evidence>
<feature type="transmembrane region" description="Helical" evidence="2">
    <location>
        <begin position="152"/>
        <end position="170"/>
    </location>
</feature>
<feature type="compositionally biased region" description="Basic residues" evidence="1">
    <location>
        <begin position="40"/>
        <end position="50"/>
    </location>
</feature>
<feature type="compositionally biased region" description="Basic and acidic residues" evidence="1">
    <location>
        <begin position="62"/>
        <end position="74"/>
    </location>
</feature>
<keyword evidence="2" id="KW-0812">Transmembrane</keyword>
<evidence type="ECO:0000313" key="3">
    <source>
        <dbReference type="EMBL" id="AWX94058.1"/>
    </source>
</evidence>
<feature type="compositionally biased region" description="Basic residues" evidence="1">
    <location>
        <begin position="75"/>
        <end position="84"/>
    </location>
</feature>
<keyword evidence="4" id="KW-1185">Reference proteome</keyword>
<name>A0ABN5ME09_9RHOB</name>
<keyword evidence="2" id="KW-0472">Membrane</keyword>
<organism evidence="3 4">
    <name type="scientific">Paracoccus mutanolyticus</name>
    <dbReference type="NCBI Taxonomy" id="1499308"/>
    <lineage>
        <taxon>Bacteria</taxon>
        <taxon>Pseudomonadati</taxon>
        <taxon>Pseudomonadota</taxon>
        <taxon>Alphaproteobacteria</taxon>
        <taxon>Rhodobacterales</taxon>
        <taxon>Paracoccaceae</taxon>
        <taxon>Paracoccus</taxon>
    </lineage>
</organism>
<keyword evidence="2" id="KW-1133">Transmembrane helix</keyword>
<feature type="transmembrane region" description="Helical" evidence="2">
    <location>
        <begin position="128"/>
        <end position="145"/>
    </location>
</feature>
<dbReference type="Proteomes" id="UP000249922">
    <property type="component" value="Chromosome"/>
</dbReference>
<protein>
    <submittedName>
        <fullName evidence="3">Uncharacterized protein</fullName>
    </submittedName>
</protein>
<feature type="region of interest" description="Disordered" evidence="1">
    <location>
        <begin position="39"/>
        <end position="84"/>
    </location>
</feature>
<reference evidence="3 4" key="1">
    <citation type="submission" date="2018-06" db="EMBL/GenBank/DDBJ databases">
        <title>Complete genome sequence of Paracoccus mutanolyticus strain RSP-02 isolated from cellulosic waste.</title>
        <authorList>
            <person name="Amrutha R.N."/>
            <person name="Shrivastav A."/>
            <person name="Buddana S.K."/>
            <person name="Deshpande U."/>
            <person name="Prakasham R.S."/>
        </authorList>
    </citation>
    <scope>NUCLEOTIDE SEQUENCE [LARGE SCALE GENOMIC DNA]</scope>
    <source>
        <strain evidence="3 4">RSP-02</strain>
    </source>
</reference>
<evidence type="ECO:0000313" key="4">
    <source>
        <dbReference type="Proteomes" id="UP000249922"/>
    </source>
</evidence>
<proteinExistence type="predicted"/>
<feature type="transmembrane region" description="Helical" evidence="2">
    <location>
        <begin position="245"/>
        <end position="264"/>
    </location>
</feature>
<feature type="transmembrane region" description="Helical" evidence="2">
    <location>
        <begin position="219"/>
        <end position="239"/>
    </location>
</feature>
<feature type="transmembrane region" description="Helical" evidence="2">
    <location>
        <begin position="182"/>
        <end position="207"/>
    </location>
</feature>
<sequence length="279" mass="31028">MRGPGPVRSALAAVTDHIGLVGTLTVSYAEPYNVGGRAACLHRPRPHQRGPGRGPARGAPRRGSDDHRRAPDARRRARHSRNRARTRRWLVAPYKAGQPHHRPPGHQTDHAARYAVRRRASVRWDTKGIVVMNILLPVFSFFSVMDREGRGIEYHMTKVLALFALVLYLPGDTLGLRTYAQLAYYGLSEMVLAGLVGVVALVAAWALHQRLSSQNARHARVGLLVSCLLFGALSYNAWIEYFTGSLQAPPATLAFYPAFVLAEFRAASRLRWERVYAAH</sequence>